<name>A0A011NCA4_9PAST</name>
<dbReference type="Pfam" id="PF04474">
    <property type="entry name" value="DUF554"/>
    <property type="match status" value="1"/>
</dbReference>
<keyword evidence="1" id="KW-0472">Membrane</keyword>
<organism evidence="2 3">
    <name type="scientific">Mannheimia granulomatis</name>
    <dbReference type="NCBI Taxonomy" id="85402"/>
    <lineage>
        <taxon>Bacteria</taxon>
        <taxon>Pseudomonadati</taxon>
        <taxon>Pseudomonadota</taxon>
        <taxon>Gammaproteobacteria</taxon>
        <taxon>Pasteurellales</taxon>
        <taxon>Pasteurellaceae</taxon>
        <taxon>Mannheimia</taxon>
    </lineage>
</organism>
<sequence length="237" mass="25301">MIGPFVNAGAVILGGILGAYLGSRLPERLRTTLPLIFGLCCFGLGIMLTNAVQNMSAVVLALITGTIIGELIYLEKLIGNAAGSVRGLIDRFLPPVHNISQEEFLEKFIAILVLFCVSGTGIFGAMKEGMTGDPTILYIKSILDFFTAMIFAATLGYAVATIAIPLVLIQGILVLLATVIMPLTTANMMADFSAVGGLLLFATGFRICGIKMFPVANMLPALLLAMPISYLWEYFIK</sequence>
<keyword evidence="3" id="KW-1185">Reference proteome</keyword>
<feature type="transmembrane region" description="Helical" evidence="1">
    <location>
        <begin position="55"/>
        <end position="74"/>
    </location>
</feature>
<dbReference type="STRING" id="1122190.GCA_000621105_00609"/>
<feature type="transmembrane region" description="Helical" evidence="1">
    <location>
        <begin position="29"/>
        <end position="49"/>
    </location>
</feature>
<dbReference type="PANTHER" id="PTHR36111:SF2">
    <property type="entry name" value="INNER MEMBRANE PROTEIN"/>
    <property type="match status" value="1"/>
</dbReference>
<dbReference type="AlphaFoldDB" id="A0A011NCA4"/>
<keyword evidence="1" id="KW-1133">Transmembrane helix</keyword>
<feature type="transmembrane region" description="Helical" evidence="1">
    <location>
        <begin position="6"/>
        <end position="22"/>
    </location>
</feature>
<dbReference type="OrthoDB" id="9797976at2"/>
<keyword evidence="1" id="KW-0812">Transmembrane</keyword>
<reference evidence="2 3" key="1">
    <citation type="journal article" date="2014" name="Genome Announc.">
        <title>Genome Sequence of a Presumptive Mannheimia haemolytica Strain with an A1/A6-Cross-Reactive Serotype from a White-Tailed Deer (Odocoileus virginianus).</title>
        <authorList>
            <person name="Lawrence P.K."/>
            <person name="Bey R.F."/>
            <person name="Wiener B."/>
            <person name="Kittichotirat W."/>
            <person name="Bumgarner R.E."/>
        </authorList>
    </citation>
    <scope>NUCLEOTIDE SEQUENCE [LARGE SCALE GENOMIC DNA]</scope>
    <source>
        <strain evidence="2 3">PKL10</strain>
    </source>
</reference>
<evidence type="ECO:0000313" key="3">
    <source>
        <dbReference type="Proteomes" id="UP000054123"/>
    </source>
</evidence>
<dbReference type="Proteomes" id="UP000054123">
    <property type="component" value="Unassembled WGS sequence"/>
</dbReference>
<evidence type="ECO:0000256" key="1">
    <source>
        <dbReference type="SAM" id="Phobius"/>
    </source>
</evidence>
<accession>A0A011NCA4</accession>
<dbReference type="RefSeq" id="WP_042803227.1">
    <property type="nucleotide sequence ID" value="NZ_AVSP01000002.1"/>
</dbReference>
<feature type="transmembrane region" description="Helical" evidence="1">
    <location>
        <begin position="166"/>
        <end position="183"/>
    </location>
</feature>
<proteinExistence type="predicted"/>
<evidence type="ECO:0000313" key="2">
    <source>
        <dbReference type="EMBL" id="EXI61990.1"/>
    </source>
</evidence>
<dbReference type="EMBL" id="JANJ01000005">
    <property type="protein sequence ID" value="EXI61990.1"/>
    <property type="molecule type" value="Genomic_DNA"/>
</dbReference>
<feature type="transmembrane region" description="Helical" evidence="1">
    <location>
        <begin position="215"/>
        <end position="232"/>
    </location>
</feature>
<feature type="transmembrane region" description="Helical" evidence="1">
    <location>
        <begin position="108"/>
        <end position="126"/>
    </location>
</feature>
<comment type="caution">
    <text evidence="2">The sequence shown here is derived from an EMBL/GenBank/DDBJ whole genome shotgun (WGS) entry which is preliminary data.</text>
</comment>
<gene>
    <name evidence="2" type="ORF">AK33_07655</name>
</gene>
<feature type="transmembrane region" description="Helical" evidence="1">
    <location>
        <begin position="138"/>
        <end position="159"/>
    </location>
</feature>
<protein>
    <submittedName>
        <fullName evidence="2">Membrane protein</fullName>
    </submittedName>
</protein>
<dbReference type="InterPro" id="IPR007563">
    <property type="entry name" value="DUF554"/>
</dbReference>
<dbReference type="PATRIC" id="fig|1450449.3.peg.1506"/>
<dbReference type="PANTHER" id="PTHR36111">
    <property type="entry name" value="INNER MEMBRANE PROTEIN-RELATED"/>
    <property type="match status" value="1"/>
</dbReference>